<dbReference type="CDD" id="cd02440">
    <property type="entry name" value="AdoMet_MTases"/>
    <property type="match status" value="1"/>
</dbReference>
<name>A0A4R4X915_9ACTN</name>
<evidence type="ECO:0000256" key="1">
    <source>
        <dbReference type="SAM" id="MobiDB-lite"/>
    </source>
</evidence>
<dbReference type="Proteomes" id="UP000295172">
    <property type="component" value="Unassembled WGS sequence"/>
</dbReference>
<feature type="compositionally biased region" description="Basic residues" evidence="1">
    <location>
        <begin position="160"/>
        <end position="172"/>
    </location>
</feature>
<gene>
    <name evidence="3" type="ORF">E1218_11765</name>
</gene>
<dbReference type="Pfam" id="PF13649">
    <property type="entry name" value="Methyltransf_25"/>
    <property type="match status" value="1"/>
</dbReference>
<feature type="domain" description="Methyltransferase" evidence="2">
    <location>
        <begin position="16"/>
        <end position="93"/>
    </location>
</feature>
<comment type="caution">
    <text evidence="3">The sequence shown here is derived from an EMBL/GenBank/DDBJ whole genome shotgun (WGS) entry which is preliminary data.</text>
</comment>
<dbReference type="RefSeq" id="WP_132319219.1">
    <property type="nucleotide sequence ID" value="NZ_SMKR01000039.1"/>
</dbReference>
<dbReference type="InterPro" id="IPR041698">
    <property type="entry name" value="Methyltransf_25"/>
</dbReference>
<protein>
    <submittedName>
        <fullName evidence="3">Methyltransferase domain-containing protein</fullName>
    </submittedName>
</protein>
<dbReference type="Gene3D" id="3.40.50.150">
    <property type="entry name" value="Vaccinia Virus protein VP39"/>
    <property type="match status" value="1"/>
</dbReference>
<feature type="compositionally biased region" description="Basic and acidic residues" evidence="1">
    <location>
        <begin position="115"/>
        <end position="129"/>
    </location>
</feature>
<keyword evidence="4" id="KW-1185">Reference proteome</keyword>
<dbReference type="AlphaFoldDB" id="A0A4R4X915"/>
<evidence type="ECO:0000313" key="4">
    <source>
        <dbReference type="Proteomes" id="UP000295172"/>
    </source>
</evidence>
<organism evidence="3 4">
    <name type="scientific">Kribbella turkmenica</name>
    <dbReference type="NCBI Taxonomy" id="2530375"/>
    <lineage>
        <taxon>Bacteria</taxon>
        <taxon>Bacillati</taxon>
        <taxon>Actinomycetota</taxon>
        <taxon>Actinomycetes</taxon>
        <taxon>Propionibacteriales</taxon>
        <taxon>Kribbellaceae</taxon>
        <taxon>Kribbella</taxon>
    </lineage>
</organism>
<reference evidence="3 4" key="1">
    <citation type="submission" date="2019-02" db="EMBL/GenBank/DDBJ databases">
        <title>Draft genome sequences of novel Actinobacteria.</title>
        <authorList>
            <person name="Sahin N."/>
            <person name="Ay H."/>
            <person name="Saygin H."/>
        </authorList>
    </citation>
    <scope>NUCLEOTIDE SEQUENCE [LARGE SCALE GENOMIC DNA]</scope>
    <source>
        <strain evidence="3 4">16K104</strain>
    </source>
</reference>
<accession>A0A4R4X915</accession>
<sequence length="220" mass="24617">MLEIVGRLAGEPARFVDLACGPGSISARAVQRFPSAEIIGVDLDPFLLEIARHAVTGARFAEADLRAAGWDAVPGDGQVDAVCSATALHWLTGSTPRTCDTGADARTPDPPRWCLPERRHDAPRPDRGPPPRRARRRPAQPDLVRLARRRRRGLADVVGRRRPGTRLHRPPRRAQPPLRRPPQGPRHHLHRRRRVLPQSRLHRSSRPRPGSRQHLLTAIR</sequence>
<dbReference type="OrthoDB" id="3286690at2"/>
<feature type="compositionally biased region" description="Basic residues" evidence="1">
    <location>
        <begin position="185"/>
        <end position="211"/>
    </location>
</feature>
<proteinExistence type="predicted"/>
<feature type="region of interest" description="Disordered" evidence="1">
    <location>
        <begin position="93"/>
        <end position="220"/>
    </location>
</feature>
<evidence type="ECO:0000259" key="2">
    <source>
        <dbReference type="Pfam" id="PF13649"/>
    </source>
</evidence>
<dbReference type="InterPro" id="IPR029063">
    <property type="entry name" value="SAM-dependent_MTases_sf"/>
</dbReference>
<keyword evidence="3" id="KW-0489">Methyltransferase</keyword>
<evidence type="ECO:0000313" key="3">
    <source>
        <dbReference type="EMBL" id="TDD27003.1"/>
    </source>
</evidence>
<dbReference type="SUPFAM" id="SSF53335">
    <property type="entry name" value="S-adenosyl-L-methionine-dependent methyltransferases"/>
    <property type="match status" value="1"/>
</dbReference>
<dbReference type="EMBL" id="SMKR01000039">
    <property type="protein sequence ID" value="TDD27003.1"/>
    <property type="molecule type" value="Genomic_DNA"/>
</dbReference>
<keyword evidence="3" id="KW-0808">Transferase</keyword>
<dbReference type="GO" id="GO:0008168">
    <property type="term" value="F:methyltransferase activity"/>
    <property type="evidence" value="ECO:0007669"/>
    <property type="project" value="UniProtKB-KW"/>
</dbReference>
<dbReference type="GO" id="GO:0032259">
    <property type="term" value="P:methylation"/>
    <property type="evidence" value="ECO:0007669"/>
    <property type="project" value="UniProtKB-KW"/>
</dbReference>